<gene>
    <name evidence="1" type="ORF">RJJ65_32065</name>
</gene>
<dbReference type="AlphaFoldDB" id="A0AAJ2LQW2"/>
<accession>A0AAJ2LQW2</accession>
<name>A0AAJ2LQW2_9HYPH</name>
<reference evidence="1" key="1">
    <citation type="submission" date="2023-04" db="EMBL/GenBank/DDBJ databases">
        <title>Genomic characterization of faba bean (Vicia faba) microsymbionts in Mexican soils.</title>
        <authorList>
            <person name="Rivera Orduna F.N."/>
            <person name="Guevara-Luna J."/>
            <person name="Yan J."/>
            <person name="Arroyo-Herrera I."/>
            <person name="Li Y."/>
            <person name="Vasquez-Murrieta M.S."/>
            <person name="Wang E.T."/>
        </authorList>
    </citation>
    <scope>NUCLEOTIDE SEQUENCE</scope>
    <source>
        <strain evidence="1">CH26</strain>
    </source>
</reference>
<evidence type="ECO:0000313" key="2">
    <source>
        <dbReference type="Proteomes" id="UP001268610"/>
    </source>
</evidence>
<sequence length="201" mass="23321">MTDMRLKNPLYNIWVGMKQRCHNPNSASYRRYGGRGIKVCDRWLNDYKTFESDMGARPPKHSIDRIDPNGDYSPENCRWADTKTQGRNKSHVVRVLVEGVMYNVAELAEISGLKHDTIKDRATHNLTFSEMISPERRVFTEGLALGGKASGAKKLARTHCRNGHEFTPENTYWRKDNTRQCRACHNGKMRRLQKKWRDNPV</sequence>
<proteinExistence type="predicted"/>
<dbReference type="Proteomes" id="UP001268610">
    <property type="component" value="Unassembled WGS sequence"/>
</dbReference>
<evidence type="ECO:0000313" key="1">
    <source>
        <dbReference type="EMBL" id="MDR9777194.1"/>
    </source>
</evidence>
<comment type="caution">
    <text evidence="1">The sequence shown here is derived from an EMBL/GenBank/DDBJ whole genome shotgun (WGS) entry which is preliminary data.</text>
</comment>
<organism evidence="1 2">
    <name type="scientific">Rhizobium hidalgonense</name>
    <dbReference type="NCBI Taxonomy" id="1538159"/>
    <lineage>
        <taxon>Bacteria</taxon>
        <taxon>Pseudomonadati</taxon>
        <taxon>Pseudomonadota</taxon>
        <taxon>Alphaproteobacteria</taxon>
        <taxon>Hyphomicrobiales</taxon>
        <taxon>Rhizobiaceae</taxon>
        <taxon>Rhizobium/Agrobacterium group</taxon>
        <taxon>Rhizobium</taxon>
    </lineage>
</organism>
<dbReference type="RefSeq" id="WP_310865755.1">
    <property type="nucleotide sequence ID" value="NZ_JAVLSF010000036.1"/>
</dbReference>
<evidence type="ECO:0008006" key="3">
    <source>
        <dbReference type="Google" id="ProtNLM"/>
    </source>
</evidence>
<dbReference type="EMBL" id="JAVLSF010000036">
    <property type="protein sequence ID" value="MDR9777194.1"/>
    <property type="molecule type" value="Genomic_DNA"/>
</dbReference>
<protein>
    <recommendedName>
        <fullName evidence="3">HNH endonuclease</fullName>
    </recommendedName>
</protein>